<dbReference type="Gene3D" id="1.10.730.10">
    <property type="entry name" value="Isoleucyl-tRNA Synthetase, Domain 1"/>
    <property type="match status" value="1"/>
</dbReference>
<dbReference type="Pfam" id="PF05746">
    <property type="entry name" value="DALR_1"/>
    <property type="match status" value="1"/>
</dbReference>
<organism evidence="15 16">
    <name type="scientific">Candidatus Gottesmanbacteria bacterium GW2011_GWA1_48_13</name>
    <dbReference type="NCBI Taxonomy" id="1618439"/>
    <lineage>
        <taxon>Bacteria</taxon>
        <taxon>Candidatus Gottesmaniibacteriota</taxon>
    </lineage>
</organism>
<dbReference type="CDD" id="cd00671">
    <property type="entry name" value="ArgRS_core"/>
    <property type="match status" value="1"/>
</dbReference>
<evidence type="ECO:0000259" key="14">
    <source>
        <dbReference type="SMART" id="SM01016"/>
    </source>
</evidence>
<dbReference type="EMBL" id="LCPJ01000027">
    <property type="protein sequence ID" value="KKU95055.1"/>
    <property type="molecule type" value="Genomic_DNA"/>
</dbReference>
<dbReference type="InterPro" id="IPR008909">
    <property type="entry name" value="DALR_anticod-bd"/>
</dbReference>
<evidence type="ECO:0000256" key="7">
    <source>
        <dbReference type="ARBA" id="ARBA00022840"/>
    </source>
</evidence>
<dbReference type="Gene3D" id="3.30.1360.70">
    <property type="entry name" value="Arginyl tRNA synthetase N-terminal domain"/>
    <property type="match status" value="1"/>
</dbReference>
<dbReference type="HAMAP" id="MF_00123">
    <property type="entry name" value="Arg_tRNA_synth"/>
    <property type="match status" value="1"/>
</dbReference>
<evidence type="ECO:0000259" key="13">
    <source>
        <dbReference type="SMART" id="SM00836"/>
    </source>
</evidence>
<proteinExistence type="inferred from homology"/>
<dbReference type="GO" id="GO:0005524">
    <property type="term" value="F:ATP binding"/>
    <property type="evidence" value="ECO:0007669"/>
    <property type="project" value="UniProtKB-UniRule"/>
</dbReference>
<dbReference type="Proteomes" id="UP000034661">
    <property type="component" value="Unassembled WGS sequence"/>
</dbReference>
<evidence type="ECO:0000313" key="15">
    <source>
        <dbReference type="EMBL" id="KKU95055.1"/>
    </source>
</evidence>
<keyword evidence="4 11" id="KW-0963">Cytoplasm</keyword>
<dbReference type="EC" id="6.1.1.19" evidence="11"/>
<dbReference type="PANTHER" id="PTHR11956">
    <property type="entry name" value="ARGINYL-TRNA SYNTHETASE"/>
    <property type="match status" value="1"/>
</dbReference>
<dbReference type="InterPro" id="IPR014729">
    <property type="entry name" value="Rossmann-like_a/b/a_fold"/>
</dbReference>
<keyword evidence="6 11" id="KW-0547">Nucleotide-binding</keyword>
<dbReference type="Gene3D" id="3.40.50.620">
    <property type="entry name" value="HUPs"/>
    <property type="match status" value="1"/>
</dbReference>
<evidence type="ECO:0000256" key="4">
    <source>
        <dbReference type="ARBA" id="ARBA00022490"/>
    </source>
</evidence>
<dbReference type="PATRIC" id="fig|1618439.3.peg.594"/>
<comment type="similarity">
    <text evidence="2 11 12">Belongs to the class-I aminoacyl-tRNA synthetase family.</text>
</comment>
<comment type="subunit">
    <text evidence="3 11">Monomer.</text>
</comment>
<keyword evidence="5 11" id="KW-0436">Ligase</keyword>
<feature type="short sequence motif" description="'HIGH' region" evidence="11">
    <location>
        <begin position="94"/>
        <end position="104"/>
    </location>
</feature>
<dbReference type="AlphaFoldDB" id="A0A0G1XL42"/>
<keyword evidence="7 11" id="KW-0067">ATP-binding</keyword>
<dbReference type="FunFam" id="3.40.50.620:FF:000116">
    <property type="entry name" value="Arginine--tRNA ligase"/>
    <property type="match status" value="1"/>
</dbReference>
<keyword evidence="9 11" id="KW-0030">Aminoacyl-tRNA synthetase</keyword>
<dbReference type="PANTHER" id="PTHR11956:SF5">
    <property type="entry name" value="ARGININE--TRNA LIGASE, CYTOPLASMIC"/>
    <property type="match status" value="1"/>
</dbReference>
<reference evidence="15 16" key="1">
    <citation type="journal article" date="2015" name="Nature">
        <title>rRNA introns, odd ribosomes, and small enigmatic genomes across a large radiation of phyla.</title>
        <authorList>
            <person name="Brown C.T."/>
            <person name="Hug L.A."/>
            <person name="Thomas B.C."/>
            <person name="Sharon I."/>
            <person name="Castelle C.J."/>
            <person name="Singh A."/>
            <person name="Wilkins M.J."/>
            <person name="Williams K.H."/>
            <person name="Banfield J.F."/>
        </authorList>
    </citation>
    <scope>NUCLEOTIDE SEQUENCE [LARGE SCALE GENOMIC DNA]</scope>
</reference>
<protein>
    <recommendedName>
        <fullName evidence="11">Arginine--tRNA ligase</fullName>
        <ecNumber evidence="11">6.1.1.19</ecNumber>
    </recommendedName>
    <alternativeName>
        <fullName evidence="11">Arginyl-tRNA synthetase</fullName>
        <shortName evidence="11">ArgRS</shortName>
    </alternativeName>
</protein>
<dbReference type="InterPro" id="IPR009080">
    <property type="entry name" value="tRNAsynth_Ia_anticodon-bd"/>
</dbReference>
<evidence type="ECO:0000256" key="2">
    <source>
        <dbReference type="ARBA" id="ARBA00005594"/>
    </source>
</evidence>
<feature type="domain" description="Arginyl tRNA synthetase N-terminal" evidence="14">
    <location>
        <begin position="1"/>
        <end position="64"/>
    </location>
</feature>
<gene>
    <name evidence="11" type="primary">argS</name>
    <name evidence="15" type="ORF">UY27_C0027G0002</name>
</gene>
<dbReference type="InterPro" id="IPR001278">
    <property type="entry name" value="Arg-tRNA-ligase"/>
</dbReference>
<dbReference type="PRINTS" id="PR01038">
    <property type="entry name" value="TRNASYNTHARG"/>
</dbReference>
<evidence type="ECO:0000256" key="3">
    <source>
        <dbReference type="ARBA" id="ARBA00011245"/>
    </source>
</evidence>
<dbReference type="GO" id="GO:0004814">
    <property type="term" value="F:arginine-tRNA ligase activity"/>
    <property type="evidence" value="ECO:0007669"/>
    <property type="project" value="UniProtKB-UniRule"/>
</dbReference>
<evidence type="ECO:0000256" key="8">
    <source>
        <dbReference type="ARBA" id="ARBA00022917"/>
    </source>
</evidence>
<evidence type="ECO:0000313" key="16">
    <source>
        <dbReference type="Proteomes" id="UP000034661"/>
    </source>
</evidence>
<dbReference type="SMART" id="SM01016">
    <property type="entry name" value="Arg_tRNA_synt_N"/>
    <property type="match status" value="1"/>
</dbReference>
<dbReference type="SUPFAM" id="SSF55190">
    <property type="entry name" value="Arginyl-tRNA synthetase (ArgRS), N-terminal 'additional' domain"/>
    <property type="match status" value="1"/>
</dbReference>
<dbReference type="GO" id="GO:0005737">
    <property type="term" value="C:cytoplasm"/>
    <property type="evidence" value="ECO:0007669"/>
    <property type="project" value="UniProtKB-SubCell"/>
</dbReference>
<comment type="catalytic activity">
    <reaction evidence="10 11">
        <text>tRNA(Arg) + L-arginine + ATP = L-arginyl-tRNA(Arg) + AMP + diphosphate</text>
        <dbReference type="Rhea" id="RHEA:20301"/>
        <dbReference type="Rhea" id="RHEA-COMP:9658"/>
        <dbReference type="Rhea" id="RHEA-COMP:9673"/>
        <dbReference type="ChEBI" id="CHEBI:30616"/>
        <dbReference type="ChEBI" id="CHEBI:32682"/>
        <dbReference type="ChEBI" id="CHEBI:33019"/>
        <dbReference type="ChEBI" id="CHEBI:78442"/>
        <dbReference type="ChEBI" id="CHEBI:78513"/>
        <dbReference type="ChEBI" id="CHEBI:456215"/>
        <dbReference type="EC" id="6.1.1.19"/>
    </reaction>
</comment>
<dbReference type="FunFam" id="1.10.730.10:FF:000006">
    <property type="entry name" value="Arginyl-tRNA synthetase 2, mitochondrial"/>
    <property type="match status" value="1"/>
</dbReference>
<comment type="subcellular location">
    <subcellularLocation>
        <location evidence="1 11">Cytoplasm</location>
    </subcellularLocation>
</comment>
<evidence type="ECO:0000256" key="12">
    <source>
        <dbReference type="RuleBase" id="RU363038"/>
    </source>
</evidence>
<dbReference type="Pfam" id="PF00750">
    <property type="entry name" value="tRNA-synt_1d"/>
    <property type="match status" value="1"/>
</dbReference>
<evidence type="ECO:0000256" key="5">
    <source>
        <dbReference type="ARBA" id="ARBA00022598"/>
    </source>
</evidence>
<evidence type="ECO:0000256" key="10">
    <source>
        <dbReference type="ARBA" id="ARBA00049339"/>
    </source>
</evidence>
<evidence type="ECO:0000256" key="1">
    <source>
        <dbReference type="ARBA" id="ARBA00004496"/>
    </source>
</evidence>
<comment type="caution">
    <text evidence="15">The sequence shown here is derived from an EMBL/GenBank/DDBJ whole genome shotgun (WGS) entry which is preliminary data.</text>
</comment>
<keyword evidence="8 11" id="KW-0648">Protein biosynthesis</keyword>
<dbReference type="InterPro" id="IPR035684">
    <property type="entry name" value="ArgRS_core"/>
</dbReference>
<dbReference type="SUPFAM" id="SSF47323">
    <property type="entry name" value="Anticodon-binding domain of a subclass of class I aminoacyl-tRNA synthetases"/>
    <property type="match status" value="1"/>
</dbReference>
<dbReference type="NCBIfam" id="TIGR00456">
    <property type="entry name" value="argS"/>
    <property type="match status" value="1"/>
</dbReference>
<dbReference type="SMART" id="SM00836">
    <property type="entry name" value="DALR_1"/>
    <property type="match status" value="1"/>
</dbReference>
<name>A0A0G1XL42_9BACT</name>
<feature type="domain" description="DALR anticodon binding" evidence="13">
    <location>
        <begin position="415"/>
        <end position="523"/>
    </location>
</feature>
<evidence type="ECO:0000256" key="6">
    <source>
        <dbReference type="ARBA" id="ARBA00022741"/>
    </source>
</evidence>
<dbReference type="GO" id="GO:0006420">
    <property type="term" value="P:arginyl-tRNA aminoacylation"/>
    <property type="evidence" value="ECO:0007669"/>
    <property type="project" value="UniProtKB-UniRule"/>
</dbReference>
<evidence type="ECO:0000256" key="11">
    <source>
        <dbReference type="HAMAP-Rule" id="MF_00123"/>
    </source>
</evidence>
<accession>A0A0G1XL42</accession>
<dbReference type="SUPFAM" id="SSF52374">
    <property type="entry name" value="Nucleotidylyl transferase"/>
    <property type="match status" value="1"/>
</dbReference>
<dbReference type="InterPro" id="IPR036695">
    <property type="entry name" value="Arg-tRNA-synth_N_sf"/>
</dbReference>
<sequence>MQIKDQLKQIVGMKLEHPENEDWGDYAVFAGAKAGELIEKIKQSEVNERIEKMEVVQGFLNIRLKNQTYITLMQGVTVEFKRQKRRILVEYSSPNIAKSFGIGHLRSTIIGQALYNIYKFLGNEVVGDNHLGDWGTQFGKLLYMLDREKQSPQEKSMTVSDLEKLYIQYHKLSEDNKSLDNEAREWFKKLEEGDSVARKLWENCVQISLREFERIYKLLDINIDNSFGESYYESKMVAVINEAKKKGIAKESQGAWVIETGHGSPLMLLKSDGATTYATRDLATLKFRREKWDPDMIIYEVGVEQALHFQQVFEAAKMLGYVREGCTLIHTKHGLYLGPDGKKFRTRTGDTVNLEEVLQEAVSRAKKLGSENDEAARAVGIGAIKYFDLSHNVQSDIIFDWEKVMALDGNSGPYIQYTFARTCSVLAKAQSAKRKAQSYELNAEELAVLRWLYRWPEVVEEAGERLAPNLICNFIYELAQRFNSFYAKHTIMDNEFRLALTQAVGQVLKMGLEMLGIEALERM</sequence>
<evidence type="ECO:0000256" key="9">
    <source>
        <dbReference type="ARBA" id="ARBA00023146"/>
    </source>
</evidence>
<dbReference type="InterPro" id="IPR005148">
    <property type="entry name" value="Arg-tRNA-synth_N"/>
</dbReference>